<dbReference type="AlphaFoldDB" id="A0A5J4ZJE3"/>
<dbReference type="EMBL" id="CM018050">
    <property type="protein sequence ID" value="KAA8517686.1"/>
    <property type="molecule type" value="Genomic_DNA"/>
</dbReference>
<proteinExistence type="predicted"/>
<dbReference type="Proteomes" id="UP000325577">
    <property type="component" value="Linkage Group LG7"/>
</dbReference>
<name>A0A5J4ZJE3_9ASTE</name>
<keyword evidence="2" id="KW-1185">Reference proteome</keyword>
<evidence type="ECO:0000313" key="2">
    <source>
        <dbReference type="Proteomes" id="UP000325577"/>
    </source>
</evidence>
<evidence type="ECO:0000313" key="1">
    <source>
        <dbReference type="EMBL" id="KAA8517686.1"/>
    </source>
</evidence>
<protein>
    <submittedName>
        <fullName evidence="1">Uncharacterized protein</fullName>
    </submittedName>
</protein>
<sequence length="138" mass="14162">MMVMEGRIGGGYGDDGCCVGGSAGAVGDGDAVRRFGGAVIMEVRWRCGLGLCCGAMVEGERDAVRFGLEIRLTVMAGGDWRCSGFGGCAAWLAVVMGDGGSEAVDGGGWSCGWAVMVVVVELWLEGSAVKMGDRAVER</sequence>
<organism evidence="1 2">
    <name type="scientific">Nyssa sinensis</name>
    <dbReference type="NCBI Taxonomy" id="561372"/>
    <lineage>
        <taxon>Eukaryota</taxon>
        <taxon>Viridiplantae</taxon>
        <taxon>Streptophyta</taxon>
        <taxon>Embryophyta</taxon>
        <taxon>Tracheophyta</taxon>
        <taxon>Spermatophyta</taxon>
        <taxon>Magnoliopsida</taxon>
        <taxon>eudicotyledons</taxon>
        <taxon>Gunneridae</taxon>
        <taxon>Pentapetalae</taxon>
        <taxon>asterids</taxon>
        <taxon>Cornales</taxon>
        <taxon>Nyssaceae</taxon>
        <taxon>Nyssa</taxon>
    </lineage>
</organism>
<accession>A0A5J4ZJE3</accession>
<reference evidence="1 2" key="1">
    <citation type="submission" date="2019-09" db="EMBL/GenBank/DDBJ databases">
        <title>A chromosome-level genome assembly of the Chinese tupelo Nyssa sinensis.</title>
        <authorList>
            <person name="Yang X."/>
            <person name="Kang M."/>
            <person name="Yang Y."/>
            <person name="Xiong H."/>
            <person name="Wang M."/>
            <person name="Zhang Z."/>
            <person name="Wang Z."/>
            <person name="Wu H."/>
            <person name="Ma T."/>
            <person name="Liu J."/>
            <person name="Xi Z."/>
        </authorList>
    </citation>
    <scope>NUCLEOTIDE SEQUENCE [LARGE SCALE GENOMIC DNA]</scope>
    <source>
        <strain evidence="1">J267</strain>
        <tissue evidence="1">Leaf</tissue>
    </source>
</reference>
<gene>
    <name evidence="1" type="ORF">F0562_015160</name>
</gene>